<evidence type="ECO:0000313" key="3">
    <source>
        <dbReference type="Proteomes" id="UP000053244"/>
    </source>
</evidence>
<sequence>MTIHLTDDEAFVLSDWIYELQQSKGPLSDEAVWPALYAIDGPFHTTSPLIFAPDYRGRLAAAQARMIAGEPGPGGPGLLVRLSGDEAVVLAHWLCESSPPPQVPVGKLLAAIEAHGVAGTDLPAARRRLLATMGRNEDGIMFEDVPGHRPAGAATRDRSS</sequence>
<proteinExistence type="predicted"/>
<dbReference type="AlphaFoldDB" id="A0A117MNF5"/>
<reference evidence="2 3" key="1">
    <citation type="submission" date="2015-10" db="EMBL/GenBank/DDBJ databases">
        <authorList>
            <person name="Gilbert D.G."/>
        </authorList>
    </citation>
    <scope>NUCLEOTIDE SEQUENCE [LARGE SCALE GENOMIC DNA]</scope>
    <source>
        <strain evidence="2 3">NRRL B-16712</strain>
    </source>
</reference>
<organism evidence="2 3">
    <name type="scientific">Actinoplanes awajinensis subsp. mycoplanecinus</name>
    <dbReference type="NCBI Taxonomy" id="135947"/>
    <lineage>
        <taxon>Bacteria</taxon>
        <taxon>Bacillati</taxon>
        <taxon>Actinomycetota</taxon>
        <taxon>Actinomycetes</taxon>
        <taxon>Micromonosporales</taxon>
        <taxon>Micromonosporaceae</taxon>
        <taxon>Actinoplanes</taxon>
    </lineage>
</organism>
<gene>
    <name evidence="2" type="ORF">ADL15_36725</name>
</gene>
<dbReference type="EMBL" id="LLZH01000302">
    <property type="protein sequence ID" value="KUL27057.1"/>
    <property type="molecule type" value="Genomic_DNA"/>
</dbReference>
<accession>A0A117MNF5</accession>
<evidence type="ECO:0000256" key="1">
    <source>
        <dbReference type="SAM" id="MobiDB-lite"/>
    </source>
</evidence>
<comment type="caution">
    <text evidence="2">The sequence shown here is derived from an EMBL/GenBank/DDBJ whole genome shotgun (WGS) entry which is preliminary data.</text>
</comment>
<name>A0A117MNF5_9ACTN</name>
<feature type="region of interest" description="Disordered" evidence="1">
    <location>
        <begin position="141"/>
        <end position="160"/>
    </location>
</feature>
<keyword evidence="3" id="KW-1185">Reference proteome</keyword>
<protein>
    <submittedName>
        <fullName evidence="2">Uncharacterized protein</fullName>
    </submittedName>
</protein>
<evidence type="ECO:0000313" key="2">
    <source>
        <dbReference type="EMBL" id="KUL27057.1"/>
    </source>
</evidence>
<dbReference type="Proteomes" id="UP000053244">
    <property type="component" value="Unassembled WGS sequence"/>
</dbReference>